<dbReference type="Gene3D" id="3.90.1490.10">
    <property type="entry name" value="putative n-type atp pyrophosphatase, domain 2"/>
    <property type="match status" value="1"/>
</dbReference>
<evidence type="ECO:0000313" key="2">
    <source>
        <dbReference type="EMBL" id="AXT47853.1"/>
    </source>
</evidence>
<dbReference type="InterPro" id="IPR002761">
    <property type="entry name" value="Diphthami_syn_dom"/>
</dbReference>
<dbReference type="Gene3D" id="3.40.50.620">
    <property type="entry name" value="HUPs"/>
    <property type="match status" value="1"/>
</dbReference>
<organism evidence="2 3">
    <name type="scientific">Chromobacterium rhizoryzae</name>
    <dbReference type="NCBI Taxonomy" id="1778675"/>
    <lineage>
        <taxon>Bacteria</taxon>
        <taxon>Pseudomonadati</taxon>
        <taxon>Pseudomonadota</taxon>
        <taxon>Betaproteobacteria</taxon>
        <taxon>Neisseriales</taxon>
        <taxon>Chromobacteriaceae</taxon>
        <taxon>Chromobacterium</taxon>
    </lineage>
</organism>
<accession>A0AAD0RU09</accession>
<dbReference type="GO" id="GO:0016787">
    <property type="term" value="F:hydrolase activity"/>
    <property type="evidence" value="ECO:0007669"/>
    <property type="project" value="UniProtKB-KW"/>
</dbReference>
<reference evidence="2 3" key="1">
    <citation type="submission" date="2018-08" db="EMBL/GenBank/DDBJ databases">
        <title>Complete genome sequence of JP2-74.</title>
        <authorList>
            <person name="Wu L."/>
        </authorList>
    </citation>
    <scope>NUCLEOTIDE SEQUENCE [LARGE SCALE GENOMIC DNA]</scope>
    <source>
        <strain evidence="2 3">JP2-74</strain>
    </source>
</reference>
<dbReference type="RefSeq" id="WP_019101491.1">
    <property type="nucleotide sequence ID" value="NZ_CP031968.1"/>
</dbReference>
<keyword evidence="3" id="KW-1185">Reference proteome</keyword>
<keyword evidence="2" id="KW-0378">Hydrolase</keyword>
<dbReference type="AlphaFoldDB" id="A0AAD0RU09"/>
<feature type="domain" description="Diphthamide synthase" evidence="1">
    <location>
        <begin position="4"/>
        <end position="182"/>
    </location>
</feature>
<name>A0AAD0RU09_9NEIS</name>
<gene>
    <name evidence="2" type="ORF">D1345_17485</name>
</gene>
<proteinExistence type="predicted"/>
<protein>
    <submittedName>
        <fullName evidence="2">Adenine nucleotide alpha hydrolase</fullName>
    </submittedName>
</protein>
<dbReference type="InterPro" id="IPR014729">
    <property type="entry name" value="Rossmann-like_a/b/a_fold"/>
</dbReference>
<dbReference type="EMBL" id="CP031968">
    <property type="protein sequence ID" value="AXT47853.1"/>
    <property type="molecule type" value="Genomic_DNA"/>
</dbReference>
<dbReference type="SUPFAM" id="SSF52402">
    <property type="entry name" value="Adenine nucleotide alpha hydrolases-like"/>
    <property type="match status" value="1"/>
</dbReference>
<dbReference type="KEGG" id="crz:D1345_17485"/>
<dbReference type="Pfam" id="PF01902">
    <property type="entry name" value="Diphthami_syn_2"/>
    <property type="match status" value="1"/>
</dbReference>
<evidence type="ECO:0000259" key="1">
    <source>
        <dbReference type="Pfam" id="PF01902"/>
    </source>
</evidence>
<evidence type="ECO:0000313" key="3">
    <source>
        <dbReference type="Proteomes" id="UP000259465"/>
    </source>
</evidence>
<dbReference type="Proteomes" id="UP000259465">
    <property type="component" value="Chromosome"/>
</dbReference>
<sequence>MKKTVLLSWSSGKDSAWALHVLRRDPDVEVVGLFTTVNQAFQRVAMHAVRVELLQAQAAALGLPLRQVSIPYPCSNEDYASRMAFGDLFLEDVRAYRERNLAGSGIEPLFPLWGLPTAELAQTMLRGGLKARLTCLDPRKLPRGLAGSEFGQDLLDALPPDADPCGEYGEFHSFAWDGPMFLHPVPHAVGETVERDGFVFTELLPPDPQRG</sequence>